<dbReference type="EMBL" id="KE525407">
    <property type="protein sequence ID" value="KFB52867.1"/>
    <property type="molecule type" value="Genomic_DNA"/>
</dbReference>
<evidence type="ECO:0000313" key="2">
    <source>
        <dbReference type="EMBL" id="KFB52867.1"/>
    </source>
</evidence>
<gene>
    <name evidence="2" type="ORF">ZHAS_00021140</name>
</gene>
<organism evidence="2">
    <name type="scientific">Anopheles sinensis</name>
    <name type="common">Mosquito</name>
    <dbReference type="NCBI Taxonomy" id="74873"/>
    <lineage>
        <taxon>Eukaryota</taxon>
        <taxon>Metazoa</taxon>
        <taxon>Ecdysozoa</taxon>
        <taxon>Arthropoda</taxon>
        <taxon>Hexapoda</taxon>
        <taxon>Insecta</taxon>
        <taxon>Pterygota</taxon>
        <taxon>Neoptera</taxon>
        <taxon>Endopterygota</taxon>
        <taxon>Diptera</taxon>
        <taxon>Nematocera</taxon>
        <taxon>Culicoidea</taxon>
        <taxon>Culicidae</taxon>
        <taxon>Anophelinae</taxon>
        <taxon>Anopheles</taxon>
    </lineage>
</organism>
<keyword evidence="4" id="KW-1185">Reference proteome</keyword>
<feature type="compositionally biased region" description="Low complexity" evidence="1">
    <location>
        <begin position="27"/>
        <end position="41"/>
    </location>
</feature>
<dbReference type="VEuPathDB" id="VectorBase:ASIC021140"/>
<accession>A0A084WRM3</accession>
<dbReference type="AlphaFoldDB" id="A0A084WRM3"/>
<sequence>MEDFGSSGFIIENSYKYRTKNVLSATSGASSGAAAGSSPANGHGGKSHHHQLNNSAVNGTNNLGGGGSNSRVVSPNQSTSSAPNNAHGKQRALRHYTNNFGSNLNGGHSYDAGQQHPTVPTHGKKLVSLKNHRSVDNLLDNVDINYSQYYQEEKEFLRGPPFRSVSDVTGLRK</sequence>
<evidence type="ECO:0000256" key="1">
    <source>
        <dbReference type="SAM" id="MobiDB-lite"/>
    </source>
</evidence>
<reference evidence="3" key="2">
    <citation type="submission" date="2020-05" db="UniProtKB">
        <authorList>
            <consortium name="EnsemblMetazoa"/>
        </authorList>
    </citation>
    <scope>IDENTIFICATION</scope>
</reference>
<dbReference type="EMBL" id="ATLV01026172">
    <property type="status" value="NOT_ANNOTATED_CDS"/>
    <property type="molecule type" value="Genomic_DNA"/>
</dbReference>
<reference evidence="2 4" key="1">
    <citation type="journal article" date="2014" name="BMC Genomics">
        <title>Genome sequence of Anopheles sinensis provides insight into genetics basis of mosquito competence for malaria parasites.</title>
        <authorList>
            <person name="Zhou D."/>
            <person name="Zhang D."/>
            <person name="Ding G."/>
            <person name="Shi L."/>
            <person name="Hou Q."/>
            <person name="Ye Y."/>
            <person name="Xu Y."/>
            <person name="Zhou H."/>
            <person name="Xiong C."/>
            <person name="Li S."/>
            <person name="Yu J."/>
            <person name="Hong S."/>
            <person name="Yu X."/>
            <person name="Zou P."/>
            <person name="Chen C."/>
            <person name="Chang X."/>
            <person name="Wang W."/>
            <person name="Lv Y."/>
            <person name="Sun Y."/>
            <person name="Ma L."/>
            <person name="Shen B."/>
            <person name="Zhu C."/>
        </authorList>
    </citation>
    <scope>NUCLEOTIDE SEQUENCE [LARGE SCALE GENOMIC DNA]</scope>
</reference>
<feature type="region of interest" description="Disordered" evidence="1">
    <location>
        <begin position="27"/>
        <end position="121"/>
    </location>
</feature>
<dbReference type="Proteomes" id="UP000030765">
    <property type="component" value="Unassembled WGS sequence"/>
</dbReference>
<protein>
    <submittedName>
        <fullName evidence="2 3">Uncharacterized protein</fullName>
    </submittedName>
</protein>
<proteinExistence type="predicted"/>
<name>A0A084WRM3_ANOSI</name>
<evidence type="ECO:0000313" key="4">
    <source>
        <dbReference type="Proteomes" id="UP000030765"/>
    </source>
</evidence>
<feature type="compositionally biased region" description="Polar residues" evidence="1">
    <location>
        <begin position="96"/>
        <end position="106"/>
    </location>
</feature>
<dbReference type="EnsemblMetazoa" id="ASIC021140-RA">
    <property type="protein sequence ID" value="ASIC021140-PA"/>
    <property type="gene ID" value="ASIC021140"/>
</dbReference>
<evidence type="ECO:0000313" key="3">
    <source>
        <dbReference type="EnsemblMetazoa" id="ASIC021140-PA"/>
    </source>
</evidence>